<name>A0A1I8IQU5_9PLAT</name>
<dbReference type="Pfam" id="PF00643">
    <property type="entry name" value="zf-B_box"/>
    <property type="match status" value="1"/>
</dbReference>
<evidence type="ECO:0000256" key="1">
    <source>
        <dbReference type="PROSITE-ProRule" id="PRU00024"/>
    </source>
</evidence>
<feature type="region of interest" description="Disordered" evidence="2">
    <location>
        <begin position="198"/>
        <end position="238"/>
    </location>
</feature>
<sequence length="1429" mass="154726">PVLLQINDALHLILAQPPLGSHQRSQQQQQQQQQRSNSESHFRGDFAFGGSVELGGSGCGSGEFPATRTAAVERMGLRKPVCHGPLHHWDAAVSSRGSGGPAAVIAASFRCSAAGDSRASRLFTEKAAPLAGDCRAHCWAYPKYRKNGRGPPNDAANLESGPAACQTRAAQIFATSPWRREPANLRAELNTSRLQQVVNGEPRLDAKNPRRPSRRSCRHVEGEHSGAESVGNEQAASAGVKGQAVDQWLLAGRPSDATEQSTQRRRVVIVAGGVRAATVATSVAVGGGVGIVRLGGCRKRQGADNGGTVGTVGLQAHSVERGGEAVAEDADTAPVRHAHQHVAELVADHVERLAAERHLQQRLSSPPVESEQPVTLAVPNHGALGANKNAVHVAGELRVFQLVHVLVVVIQIEQLHPLVLAVHHVQQALIAAGGPGKEAHWLVELAGLAAPLAESGEQFAGQAADEHAVLRWLAGEDELPPVAHGDFAGHLARRQVQADAGHLAAAAAVGAVEGVQTLRGKSFEVHQQQAGASLRQPSAPAGWHLADCEAVVWTPSKLVMSARSQGCSGRVACLRRNLARPSPTPYGRATVSTRTRARAASRPGRQSLTAGGGRISAGGCSRRALLSNCRRRSSTSCMAAKLFVTWDDRQVQLNGYCGAPGSGVYCRQGSGFLASANNRILDKDPLLLEEESILMFLQWYQTAQGAPDQISRDKRDIKGHHYEGSDDEDGVDIADRENDNSVAFEDVPLTPGTQDIFIMAKPAATVEDKASLDTMDLEMEDFNSASCRLIDSHYAFQNDILSGSIPSILGYKLRQMYLEQKLEDAQYHLSCDNPEHETESFRFYCRDCASKICTLCLVAHEGHDVISHAAAVEEKFDNLAGAVSQFGDIQVSLEKAMETATSRREMLVAESAAMKESISQKVSELHDRLDELREALCSGVDAAARPVLSEHDAALESWRTYKDMVRPQAEMRNDLAACLRSENLFKLEEKTRMKLIEAKRNIPSLTPPGRVRLRLRWNEKTLALLSDLEKFGEVSLEPAMDPFQRMVSFTARHVLDKAATCVEGLACCDNGNLVVSDSANLKVKVFGNDGRVVRCFVGGGHYQLAFPGDVVPVGGGCVVVCDPSDNKAVLFSENGMGRSLLPCHSCDCAFAGRDGEIGVVDSLYRTVEWLRVSPEGRLERSRPESVQLQHMGLMAKPRFGLLNPVSGCLFIVDPFEHCCFVFSETGAFMKKHGRQGHSFGEFNGPGAPACDPAGQVLVPDAANHRVHLLDACGSFVRYALTAADGLRAPRACCFDTGGHLWVAQQDGQLRQTADRRADSDTYQDRRADSDTYQDRRADSDTYQDRRADSDTYQDRRADSDTYQDRRADSDTYQDRRADSYTIRTRLFTRGPRPQSPIPPATPDSGTSPPAVGGPQGTINLAALRFWQKK</sequence>
<dbReference type="Proteomes" id="UP000095280">
    <property type="component" value="Unplaced"/>
</dbReference>
<dbReference type="SUPFAM" id="SSF57845">
    <property type="entry name" value="B-box zinc-binding domain"/>
    <property type="match status" value="1"/>
</dbReference>
<keyword evidence="1" id="KW-0862">Zinc</keyword>
<keyword evidence="1" id="KW-0479">Metal-binding</keyword>
<dbReference type="WBParaSite" id="maker-uti_cns_0015282-snap-gene-0.2-mRNA-1">
    <property type="protein sequence ID" value="maker-uti_cns_0015282-snap-gene-0.2-mRNA-1"/>
    <property type="gene ID" value="maker-uti_cns_0015282-snap-gene-0.2"/>
</dbReference>
<evidence type="ECO:0000313" key="5">
    <source>
        <dbReference type="WBParaSite" id="maker-uti_cns_0015282-snap-gene-0.2-mRNA-1"/>
    </source>
</evidence>
<feature type="region of interest" description="Disordered" evidence="2">
    <location>
        <begin position="1306"/>
        <end position="1416"/>
    </location>
</feature>
<feature type="compositionally biased region" description="Basic and acidic residues" evidence="2">
    <location>
        <begin position="1312"/>
        <end position="1378"/>
    </location>
</feature>
<dbReference type="GO" id="GO:0000209">
    <property type="term" value="P:protein polyubiquitination"/>
    <property type="evidence" value="ECO:0007669"/>
    <property type="project" value="TreeGrafter"/>
</dbReference>
<dbReference type="CDD" id="cd19756">
    <property type="entry name" value="Bbox2"/>
    <property type="match status" value="1"/>
</dbReference>
<dbReference type="InterPro" id="IPR050952">
    <property type="entry name" value="TRIM-NHL_E3_ligases"/>
</dbReference>
<reference evidence="5" key="1">
    <citation type="submission" date="2016-11" db="UniProtKB">
        <authorList>
            <consortium name="WormBaseParasite"/>
        </authorList>
    </citation>
    <scope>IDENTIFICATION</scope>
</reference>
<evidence type="ECO:0000313" key="4">
    <source>
        <dbReference type="Proteomes" id="UP000095280"/>
    </source>
</evidence>
<dbReference type="InterPro" id="IPR000315">
    <property type="entry name" value="Znf_B-box"/>
</dbReference>
<dbReference type="PANTHER" id="PTHR24104:SF25">
    <property type="entry name" value="PROTEIN LIN-41"/>
    <property type="match status" value="1"/>
</dbReference>
<feature type="domain" description="B box-type" evidence="3">
    <location>
        <begin position="826"/>
        <end position="868"/>
    </location>
</feature>
<dbReference type="GO" id="GO:0061630">
    <property type="term" value="F:ubiquitin protein ligase activity"/>
    <property type="evidence" value="ECO:0007669"/>
    <property type="project" value="TreeGrafter"/>
</dbReference>
<keyword evidence="4" id="KW-1185">Reference proteome</keyword>
<dbReference type="InterPro" id="IPR011042">
    <property type="entry name" value="6-blade_b-propeller_TolB-like"/>
</dbReference>
<dbReference type="PROSITE" id="PS50119">
    <property type="entry name" value="ZF_BBOX"/>
    <property type="match status" value="1"/>
</dbReference>
<dbReference type="GO" id="GO:0043161">
    <property type="term" value="P:proteasome-mediated ubiquitin-dependent protein catabolic process"/>
    <property type="evidence" value="ECO:0007669"/>
    <property type="project" value="TreeGrafter"/>
</dbReference>
<accession>A0A1I8IQU5</accession>
<dbReference type="PANTHER" id="PTHR24104">
    <property type="entry name" value="E3 UBIQUITIN-PROTEIN LIGASE NHLRC1-RELATED"/>
    <property type="match status" value="1"/>
</dbReference>
<keyword evidence="1" id="KW-0863">Zinc-finger</keyword>
<feature type="region of interest" description="Disordered" evidence="2">
    <location>
        <begin position="19"/>
        <end position="42"/>
    </location>
</feature>
<dbReference type="GO" id="GO:0008270">
    <property type="term" value="F:zinc ion binding"/>
    <property type="evidence" value="ECO:0007669"/>
    <property type="project" value="UniProtKB-KW"/>
</dbReference>
<evidence type="ECO:0000256" key="2">
    <source>
        <dbReference type="SAM" id="MobiDB-lite"/>
    </source>
</evidence>
<protein>
    <submittedName>
        <fullName evidence="5">B box-type domain-containing protein</fullName>
    </submittedName>
</protein>
<proteinExistence type="predicted"/>
<evidence type="ECO:0000259" key="3">
    <source>
        <dbReference type="PROSITE" id="PS50119"/>
    </source>
</evidence>
<dbReference type="Gene3D" id="3.30.160.60">
    <property type="entry name" value="Classic Zinc Finger"/>
    <property type="match status" value="1"/>
</dbReference>
<dbReference type="Gene3D" id="2.120.10.30">
    <property type="entry name" value="TolB, C-terminal domain"/>
    <property type="match status" value="2"/>
</dbReference>
<feature type="compositionally biased region" description="Low complexity" evidence="2">
    <location>
        <begin position="23"/>
        <end position="36"/>
    </location>
</feature>
<organism evidence="4 5">
    <name type="scientific">Macrostomum lignano</name>
    <dbReference type="NCBI Taxonomy" id="282301"/>
    <lineage>
        <taxon>Eukaryota</taxon>
        <taxon>Metazoa</taxon>
        <taxon>Spiralia</taxon>
        <taxon>Lophotrochozoa</taxon>
        <taxon>Platyhelminthes</taxon>
        <taxon>Rhabditophora</taxon>
        <taxon>Macrostomorpha</taxon>
        <taxon>Macrostomida</taxon>
        <taxon>Macrostomidae</taxon>
        <taxon>Macrostomum</taxon>
    </lineage>
</organism>
<dbReference type="SUPFAM" id="SSF101898">
    <property type="entry name" value="NHL repeat"/>
    <property type="match status" value="1"/>
</dbReference>